<feature type="region of interest" description="Disordered" evidence="1">
    <location>
        <begin position="1"/>
        <end position="28"/>
    </location>
</feature>
<evidence type="ECO:0000256" key="1">
    <source>
        <dbReference type="SAM" id="MobiDB-lite"/>
    </source>
</evidence>
<evidence type="ECO:0000313" key="3">
    <source>
        <dbReference type="Proteomes" id="UP001396334"/>
    </source>
</evidence>
<dbReference type="EMBL" id="JBBPBN010000012">
    <property type="protein sequence ID" value="KAK9027477.1"/>
    <property type="molecule type" value="Genomic_DNA"/>
</dbReference>
<comment type="caution">
    <text evidence="2">The sequence shown here is derived from an EMBL/GenBank/DDBJ whole genome shotgun (WGS) entry which is preliminary data.</text>
</comment>
<organism evidence="2 3">
    <name type="scientific">Hibiscus sabdariffa</name>
    <name type="common">roselle</name>
    <dbReference type="NCBI Taxonomy" id="183260"/>
    <lineage>
        <taxon>Eukaryota</taxon>
        <taxon>Viridiplantae</taxon>
        <taxon>Streptophyta</taxon>
        <taxon>Embryophyta</taxon>
        <taxon>Tracheophyta</taxon>
        <taxon>Spermatophyta</taxon>
        <taxon>Magnoliopsida</taxon>
        <taxon>eudicotyledons</taxon>
        <taxon>Gunneridae</taxon>
        <taxon>Pentapetalae</taxon>
        <taxon>rosids</taxon>
        <taxon>malvids</taxon>
        <taxon>Malvales</taxon>
        <taxon>Malvaceae</taxon>
        <taxon>Malvoideae</taxon>
        <taxon>Hibiscus</taxon>
    </lineage>
</organism>
<name>A0ABR2SQD7_9ROSI</name>
<sequence length="239" mass="26278">MTRAWTLRQREAHDGGSLSKQKGTRTDRNPNLMAQIQGQDHVELHGVVKNVIYVVSNPDKKKKMASNSGHGVVVVLIVEGKNAKVVVHASGHQKALVKGSHATVNTFEKEWSIVPRTGQRLVLGAWVQNIDNQLVNIHKATDTPQGDSPDVYSTDLMDNSSKEEDMVEMSILEGMVNVIVRDGLGEDVPWVLDGDFNIILLVEERIGGVSSYGNGSWLFVDFITGCRFLDLGYTGPPFT</sequence>
<dbReference type="Proteomes" id="UP001396334">
    <property type="component" value="Unassembled WGS sequence"/>
</dbReference>
<gene>
    <name evidence="2" type="ORF">V6N11_067310</name>
</gene>
<evidence type="ECO:0000313" key="2">
    <source>
        <dbReference type="EMBL" id="KAK9027477.1"/>
    </source>
</evidence>
<accession>A0ABR2SQD7</accession>
<reference evidence="2 3" key="1">
    <citation type="journal article" date="2024" name="G3 (Bethesda)">
        <title>Genome assembly of Hibiscus sabdariffa L. provides insights into metabolisms of medicinal natural products.</title>
        <authorList>
            <person name="Kim T."/>
        </authorList>
    </citation>
    <scope>NUCLEOTIDE SEQUENCE [LARGE SCALE GENOMIC DNA]</scope>
    <source>
        <strain evidence="2">TK-2024</strain>
        <tissue evidence="2">Old leaves</tissue>
    </source>
</reference>
<protein>
    <submittedName>
        <fullName evidence="2">Uncharacterized protein</fullName>
    </submittedName>
</protein>
<keyword evidence="3" id="KW-1185">Reference proteome</keyword>
<proteinExistence type="predicted"/>